<comment type="caution">
    <text evidence="2">The sequence shown here is derived from an EMBL/GenBank/DDBJ whole genome shotgun (WGS) entry which is preliminary data.</text>
</comment>
<feature type="compositionally biased region" description="Basic and acidic residues" evidence="1">
    <location>
        <begin position="25"/>
        <end position="48"/>
    </location>
</feature>
<evidence type="ECO:0000313" key="2">
    <source>
        <dbReference type="EMBL" id="KAF7402527.1"/>
    </source>
</evidence>
<accession>A0A834NAV2</accession>
<gene>
    <name evidence="2" type="ORF">HZH66_004794</name>
</gene>
<organism evidence="2 3">
    <name type="scientific">Vespula vulgaris</name>
    <name type="common">Yellow jacket</name>
    <name type="synonym">Wasp</name>
    <dbReference type="NCBI Taxonomy" id="7454"/>
    <lineage>
        <taxon>Eukaryota</taxon>
        <taxon>Metazoa</taxon>
        <taxon>Ecdysozoa</taxon>
        <taxon>Arthropoda</taxon>
        <taxon>Hexapoda</taxon>
        <taxon>Insecta</taxon>
        <taxon>Pterygota</taxon>
        <taxon>Neoptera</taxon>
        <taxon>Endopterygota</taxon>
        <taxon>Hymenoptera</taxon>
        <taxon>Apocrita</taxon>
        <taxon>Aculeata</taxon>
        <taxon>Vespoidea</taxon>
        <taxon>Vespidae</taxon>
        <taxon>Vespinae</taxon>
        <taxon>Vespula</taxon>
    </lineage>
</organism>
<dbReference type="Proteomes" id="UP000614350">
    <property type="component" value="Unassembled WGS sequence"/>
</dbReference>
<reference evidence="2" key="1">
    <citation type="journal article" date="2020" name="G3 (Bethesda)">
        <title>High-Quality Assemblies for Three Invasive Social Wasps from the &lt;i&gt;Vespula&lt;/i&gt; Genus.</title>
        <authorList>
            <person name="Harrop T.W.R."/>
            <person name="Guhlin J."/>
            <person name="McLaughlin G.M."/>
            <person name="Permina E."/>
            <person name="Stockwell P."/>
            <person name="Gilligan J."/>
            <person name="Le Lec M.F."/>
            <person name="Gruber M.A.M."/>
            <person name="Quinn O."/>
            <person name="Lovegrove M."/>
            <person name="Duncan E.J."/>
            <person name="Remnant E.J."/>
            <person name="Van Eeckhoven J."/>
            <person name="Graham B."/>
            <person name="Knapp R.A."/>
            <person name="Langford K.W."/>
            <person name="Kronenberg Z."/>
            <person name="Press M.O."/>
            <person name="Eacker S.M."/>
            <person name="Wilson-Rankin E.E."/>
            <person name="Purcell J."/>
            <person name="Lester P.J."/>
            <person name="Dearden P.K."/>
        </authorList>
    </citation>
    <scope>NUCLEOTIDE SEQUENCE</scope>
    <source>
        <strain evidence="2">Marl-1</strain>
    </source>
</reference>
<name>A0A834NAV2_VESVU</name>
<feature type="region of interest" description="Disordered" evidence="1">
    <location>
        <begin position="15"/>
        <end position="97"/>
    </location>
</feature>
<evidence type="ECO:0000256" key="1">
    <source>
        <dbReference type="SAM" id="MobiDB-lite"/>
    </source>
</evidence>
<keyword evidence="3" id="KW-1185">Reference proteome</keyword>
<feature type="compositionally biased region" description="Polar residues" evidence="1">
    <location>
        <begin position="79"/>
        <end position="97"/>
    </location>
</feature>
<evidence type="ECO:0000313" key="3">
    <source>
        <dbReference type="Proteomes" id="UP000614350"/>
    </source>
</evidence>
<dbReference type="EMBL" id="JACSEA010000004">
    <property type="protein sequence ID" value="KAF7402527.1"/>
    <property type="molecule type" value="Genomic_DNA"/>
</dbReference>
<proteinExistence type="predicted"/>
<protein>
    <submittedName>
        <fullName evidence="2">Uncharacterized protein</fullName>
    </submittedName>
</protein>
<sequence>METEAKKRKICEDKHKHYKKRRIKDKNEEYGGKCEKEKRHIKQDENEKKKSRKGRGEEEEFEEEKEGRYVGSCYHGSAVSESPQTAPCSNRSALVQP</sequence>
<dbReference type="AlphaFoldDB" id="A0A834NAV2"/>